<evidence type="ECO:0000313" key="3">
    <source>
        <dbReference type="EMBL" id="CAK8992577.1"/>
    </source>
</evidence>
<sequence>MSSADSLPSLPDFYAGKGILLTGVTGFVGKVLLEKLLWEFCDPSGTSPMIYVLVRSSKEVSSEDRLADLLESPAFQRIRGRQECSVNALSYCLRAVDGDLERDHLGLPTYDELSGTVDVVLHCAALVDWAAPLHRSLQTNAIGSKRVAEFAKAADARLVCVSTAWVHGMVAGKCPEVMLKRSIDPEAELARCFSQLEEFQQTSVQKKSMFLQEASHRLGPGSDLKSLETLAEEMRKKWIDAQMAEWGVAHARECGWWDGYTFSKAIAEMLVQDIQDRTPFAIVRPSGVVSAASEPLPGWVDAYLLVEPLIEGVGRGEITQFPGRSGCVIDCVPVDYVCNVIIAAATMHGSDHGDGSPLVYQCASGDVCPNTLGEIESTWRQYFQSQPMHRDGKAVQVDPVRFVPSAEDFVRSLRLRYITPLWTCSQAVQLLPGWQHSNLLRSARSWLERKRRGVEKVTLLARLYSTYTLNEWSFETSRTRELMAAVAVPGSVPSNQGLPRPERFPYFAQGRPWDWTEFWTQKHIPGMRRWVLKESIPSRL</sequence>
<keyword evidence="1" id="KW-0444">Lipid biosynthesis</keyword>
<reference evidence="3 4" key="1">
    <citation type="submission" date="2024-02" db="EMBL/GenBank/DDBJ databases">
        <authorList>
            <person name="Chen Y."/>
            <person name="Shah S."/>
            <person name="Dougan E. K."/>
            <person name="Thang M."/>
            <person name="Chan C."/>
        </authorList>
    </citation>
    <scope>NUCLEOTIDE SEQUENCE [LARGE SCALE GENOMIC DNA]</scope>
</reference>
<comment type="catalytic activity">
    <reaction evidence="1">
        <text>a long-chain fatty acyl-CoA + 2 NADPH + 2 H(+) = a long-chain primary fatty alcohol + 2 NADP(+) + CoA</text>
        <dbReference type="Rhea" id="RHEA:52716"/>
        <dbReference type="ChEBI" id="CHEBI:15378"/>
        <dbReference type="ChEBI" id="CHEBI:57287"/>
        <dbReference type="ChEBI" id="CHEBI:57783"/>
        <dbReference type="ChEBI" id="CHEBI:58349"/>
        <dbReference type="ChEBI" id="CHEBI:77396"/>
        <dbReference type="ChEBI" id="CHEBI:83139"/>
        <dbReference type="EC" id="1.2.1.84"/>
    </reaction>
</comment>
<accession>A0ABP0HQV6</accession>
<dbReference type="Gene3D" id="3.40.50.720">
    <property type="entry name" value="NAD(P)-binding Rossmann-like Domain"/>
    <property type="match status" value="1"/>
</dbReference>
<protein>
    <recommendedName>
        <fullName evidence="1">Fatty acyl-CoA reductase</fullName>
        <ecNumber evidence="1">1.2.1.84</ecNumber>
    </recommendedName>
</protein>
<dbReference type="SUPFAM" id="SSF51735">
    <property type="entry name" value="NAD(P)-binding Rossmann-fold domains"/>
    <property type="match status" value="1"/>
</dbReference>
<dbReference type="InterPro" id="IPR013120">
    <property type="entry name" value="FAR_NAD-bd"/>
</dbReference>
<comment type="function">
    <text evidence="1">Catalyzes the reduction of fatty acyl-CoA to fatty alcohols.</text>
</comment>
<dbReference type="PANTHER" id="PTHR11011:SF45">
    <property type="entry name" value="FATTY ACYL-COA REDUCTASE CG8306-RELATED"/>
    <property type="match status" value="1"/>
</dbReference>
<dbReference type="InterPro" id="IPR026055">
    <property type="entry name" value="FAR"/>
</dbReference>
<keyword evidence="1" id="KW-0521">NADP</keyword>
<name>A0ABP0HQV6_9DINO</name>
<evidence type="ECO:0000259" key="2">
    <source>
        <dbReference type="Pfam" id="PF07993"/>
    </source>
</evidence>
<evidence type="ECO:0000256" key="1">
    <source>
        <dbReference type="RuleBase" id="RU363097"/>
    </source>
</evidence>
<dbReference type="Proteomes" id="UP001642464">
    <property type="component" value="Unassembled WGS sequence"/>
</dbReference>
<comment type="similarity">
    <text evidence="1">Belongs to the fatty acyl-CoA reductase family.</text>
</comment>
<feature type="domain" description="Thioester reductase (TE)" evidence="2">
    <location>
        <begin position="21"/>
        <end position="341"/>
    </location>
</feature>
<proteinExistence type="inferred from homology"/>
<keyword evidence="4" id="KW-1185">Reference proteome</keyword>
<keyword evidence="1" id="KW-0443">Lipid metabolism</keyword>
<dbReference type="PANTHER" id="PTHR11011">
    <property type="entry name" value="MALE STERILITY PROTEIN 2-RELATED"/>
    <property type="match status" value="1"/>
</dbReference>
<dbReference type="EMBL" id="CAXAMM010001581">
    <property type="protein sequence ID" value="CAK8992577.1"/>
    <property type="molecule type" value="Genomic_DNA"/>
</dbReference>
<organism evidence="3 4">
    <name type="scientific">Durusdinium trenchii</name>
    <dbReference type="NCBI Taxonomy" id="1381693"/>
    <lineage>
        <taxon>Eukaryota</taxon>
        <taxon>Sar</taxon>
        <taxon>Alveolata</taxon>
        <taxon>Dinophyceae</taxon>
        <taxon>Suessiales</taxon>
        <taxon>Symbiodiniaceae</taxon>
        <taxon>Durusdinium</taxon>
    </lineage>
</organism>
<keyword evidence="1" id="KW-0560">Oxidoreductase</keyword>
<evidence type="ECO:0000313" key="4">
    <source>
        <dbReference type="Proteomes" id="UP001642464"/>
    </source>
</evidence>
<comment type="caution">
    <text evidence="3">The sequence shown here is derived from an EMBL/GenBank/DDBJ whole genome shotgun (WGS) entry which is preliminary data.</text>
</comment>
<dbReference type="Pfam" id="PF07993">
    <property type="entry name" value="NAD_binding_4"/>
    <property type="match status" value="1"/>
</dbReference>
<dbReference type="EC" id="1.2.1.84" evidence="1"/>
<gene>
    <name evidence="3" type="ORF">SCF082_LOCUS3157</name>
</gene>
<dbReference type="InterPro" id="IPR036291">
    <property type="entry name" value="NAD(P)-bd_dom_sf"/>
</dbReference>